<evidence type="ECO:0000256" key="1">
    <source>
        <dbReference type="ARBA" id="ARBA00023015"/>
    </source>
</evidence>
<evidence type="ECO:0000313" key="5">
    <source>
        <dbReference type="Proteomes" id="UP000308891"/>
    </source>
</evidence>
<keyword evidence="2" id="KW-0804">Transcription</keyword>
<dbReference type="InterPro" id="IPR018060">
    <property type="entry name" value="HTH_AraC"/>
</dbReference>
<organism evidence="4 5">
    <name type="scientific">Crenobacter intestini</name>
    <dbReference type="NCBI Taxonomy" id="2563443"/>
    <lineage>
        <taxon>Bacteria</taxon>
        <taxon>Pseudomonadati</taxon>
        <taxon>Pseudomonadota</taxon>
        <taxon>Betaproteobacteria</taxon>
        <taxon>Neisseriales</taxon>
        <taxon>Neisseriaceae</taxon>
        <taxon>Crenobacter</taxon>
    </lineage>
</organism>
<evidence type="ECO:0000259" key="3">
    <source>
        <dbReference type="PROSITE" id="PS01124"/>
    </source>
</evidence>
<dbReference type="OrthoDB" id="34150at2"/>
<evidence type="ECO:0000256" key="2">
    <source>
        <dbReference type="ARBA" id="ARBA00023163"/>
    </source>
</evidence>
<dbReference type="GO" id="GO:0003700">
    <property type="term" value="F:DNA-binding transcription factor activity"/>
    <property type="evidence" value="ECO:0007669"/>
    <property type="project" value="InterPro"/>
</dbReference>
<dbReference type="InterPro" id="IPR009057">
    <property type="entry name" value="Homeodomain-like_sf"/>
</dbReference>
<dbReference type="InterPro" id="IPR009594">
    <property type="entry name" value="Tscrpt_reg_HTH_AraC_N"/>
</dbReference>
<name>A0A4T0UVV1_9NEIS</name>
<dbReference type="EMBL" id="STGJ01000008">
    <property type="protein sequence ID" value="TIC83202.1"/>
    <property type="molecule type" value="Genomic_DNA"/>
</dbReference>
<dbReference type="SUPFAM" id="SSF46689">
    <property type="entry name" value="Homeodomain-like"/>
    <property type="match status" value="1"/>
</dbReference>
<dbReference type="Proteomes" id="UP000308891">
    <property type="component" value="Unassembled WGS sequence"/>
</dbReference>
<feature type="domain" description="HTH araC/xylS-type" evidence="3">
    <location>
        <begin position="93"/>
        <end position="132"/>
    </location>
</feature>
<evidence type="ECO:0000313" key="4">
    <source>
        <dbReference type="EMBL" id="TIC83202.1"/>
    </source>
</evidence>
<dbReference type="Gene3D" id="1.10.10.60">
    <property type="entry name" value="Homeodomain-like"/>
    <property type="match status" value="1"/>
</dbReference>
<dbReference type="GO" id="GO:0043565">
    <property type="term" value="F:sequence-specific DNA binding"/>
    <property type="evidence" value="ECO:0007669"/>
    <property type="project" value="InterPro"/>
</dbReference>
<comment type="caution">
    <text evidence="4">The sequence shown here is derived from an EMBL/GenBank/DDBJ whole genome shotgun (WGS) entry which is preliminary data.</text>
</comment>
<proteinExistence type="predicted"/>
<dbReference type="Pfam" id="PF06719">
    <property type="entry name" value="AraC_N"/>
    <property type="match status" value="1"/>
</dbReference>
<dbReference type="PANTHER" id="PTHR43436:SF1">
    <property type="entry name" value="TRANSCRIPTIONAL REGULATORY PROTEIN"/>
    <property type="match status" value="1"/>
</dbReference>
<protein>
    <submittedName>
        <fullName evidence="4">AraC family transcriptional regulator</fullName>
    </submittedName>
</protein>
<accession>A0A4T0UVV1</accession>
<dbReference type="AlphaFoldDB" id="A0A4T0UVV1"/>
<dbReference type="PANTHER" id="PTHR43436">
    <property type="entry name" value="ARAC-FAMILY TRANSCRIPTIONAL REGULATOR"/>
    <property type="match status" value="1"/>
</dbReference>
<keyword evidence="5" id="KW-1185">Reference proteome</keyword>
<gene>
    <name evidence="4" type="ORF">E5K04_08080</name>
</gene>
<keyword evidence="1" id="KW-0805">Transcription regulation</keyword>
<sequence length="143" mass="15318">MIVDIEPAVLGDLLQIYNPAPALSDDLCGVAPAVVSESMQACVDRLIACLQNAEDCRVIGRGLVRELIYHVLKGPHGPMLAKLAAKSTHNGIGKVVSFIHRHYGSSISIEMMAGMANVSPSAFHRLFKIATGSLNRPGFSRHS</sequence>
<dbReference type="PROSITE" id="PS01124">
    <property type="entry name" value="HTH_ARAC_FAMILY_2"/>
    <property type="match status" value="1"/>
</dbReference>
<reference evidence="4 5" key="1">
    <citation type="submission" date="2019-04" db="EMBL/GenBank/DDBJ databases">
        <title>Crenobacter sp. nov.</title>
        <authorList>
            <person name="Shi S."/>
        </authorList>
    </citation>
    <scope>NUCLEOTIDE SEQUENCE [LARGE SCALE GENOMIC DNA]</scope>
    <source>
        <strain evidence="4 5">GY 70310</strain>
    </source>
</reference>